<dbReference type="InterPro" id="IPR039128">
    <property type="entry name" value="TRIP4-like"/>
</dbReference>
<dbReference type="GO" id="GO:0180022">
    <property type="term" value="C:RQC-trigger complex"/>
    <property type="evidence" value="ECO:0007669"/>
    <property type="project" value="InterPro"/>
</dbReference>
<dbReference type="Proteomes" id="UP000788993">
    <property type="component" value="Unassembled WGS sequence"/>
</dbReference>
<accession>A0A9P8PRF8</accession>
<evidence type="ECO:0000259" key="1">
    <source>
        <dbReference type="Pfam" id="PF06221"/>
    </source>
</evidence>
<dbReference type="GO" id="GO:0005634">
    <property type="term" value="C:nucleus"/>
    <property type="evidence" value="ECO:0007669"/>
    <property type="project" value="InterPro"/>
</dbReference>
<dbReference type="InterPro" id="IPR009349">
    <property type="entry name" value="TRIP4/RQT4_C2HC5_Znf"/>
</dbReference>
<keyword evidence="3" id="KW-1185">Reference proteome</keyword>
<reference evidence="2" key="2">
    <citation type="submission" date="2021-01" db="EMBL/GenBank/DDBJ databases">
        <authorList>
            <person name="Schikora-Tamarit M.A."/>
        </authorList>
    </citation>
    <scope>NUCLEOTIDE SEQUENCE</scope>
    <source>
        <strain evidence="2">NCAIM Y.01608</strain>
    </source>
</reference>
<dbReference type="GO" id="GO:0045893">
    <property type="term" value="P:positive regulation of DNA-templated transcription"/>
    <property type="evidence" value="ECO:0007669"/>
    <property type="project" value="TreeGrafter"/>
</dbReference>
<sequence length="494" mass="55983">MAKSGSCLSAFAVLFGAVFGAFWTCLRASFSTSLDFWSLRSFSSSRRRSSSFSDSDMTEKYLFFMSLVAKLGRLLPLDEDTLKQMVDYAVKELKTPEAASQHFINLLGESPDALEFISEFSRTLEKPKKNVIKIVRPNGKASALKKPTEESKGRPEKNLKLDNLKELDNALIELEAQGGGRVCNCNATRHPLFEMFPNCLNCGKIICIKEGLQPCSFCGQDLLSSEERRQIAEVLQKEKDALNGVKHTVKEKEKPKKNSKITISVSSAGQNNFKVQDQLFKRIERKKELERENMSKSKKEQEEVAAAVKQIEYLEATKGKDHELLQAEQRLDKLLEFQANGAQRTRIIDQASDFELPTNSLSPWASPVERALQLKKQQREMKRLEDEEKRRTGRGKKVLDMSIREGKVIMREVTTPEPGSDGEIEELEQQMNRHSLEELEKNAQTVWDYEKERAKWAKPKYMGKTDSDEVAEEVPGGVVQLGEDAEEMLFGLGI</sequence>
<protein>
    <recommendedName>
        <fullName evidence="1">TRIP4/RQT4 C2HC5-type zinc finger domain-containing protein</fullName>
    </recommendedName>
</protein>
<dbReference type="PANTHER" id="PTHR12963:SF4">
    <property type="entry name" value="ACTIVATING SIGNAL COINTEGRATOR 1"/>
    <property type="match status" value="1"/>
</dbReference>
<dbReference type="GO" id="GO:0072344">
    <property type="term" value="P:rescue of stalled ribosome"/>
    <property type="evidence" value="ECO:0007669"/>
    <property type="project" value="InterPro"/>
</dbReference>
<dbReference type="AlphaFoldDB" id="A0A9P8PRF8"/>
<proteinExistence type="predicted"/>
<evidence type="ECO:0000313" key="3">
    <source>
        <dbReference type="Proteomes" id="UP000788993"/>
    </source>
</evidence>
<evidence type="ECO:0000313" key="2">
    <source>
        <dbReference type="EMBL" id="KAH3676747.1"/>
    </source>
</evidence>
<dbReference type="GO" id="GO:0008270">
    <property type="term" value="F:zinc ion binding"/>
    <property type="evidence" value="ECO:0007669"/>
    <property type="project" value="InterPro"/>
</dbReference>
<dbReference type="EMBL" id="JAEUBD010000146">
    <property type="protein sequence ID" value="KAH3676747.1"/>
    <property type="molecule type" value="Genomic_DNA"/>
</dbReference>
<dbReference type="Pfam" id="PF06221">
    <property type="entry name" value="zf-C2HC5"/>
    <property type="match status" value="1"/>
</dbReference>
<gene>
    <name evidence="2" type="ORF">OGATHE_001237</name>
</gene>
<name>A0A9P8PRF8_9ASCO</name>
<dbReference type="PANTHER" id="PTHR12963">
    <property type="entry name" value="THYROID RECEPTOR INTERACTING PROTEIN RELATED"/>
    <property type="match status" value="1"/>
</dbReference>
<comment type="caution">
    <text evidence="2">The sequence shown here is derived from an EMBL/GenBank/DDBJ whole genome shotgun (WGS) entry which is preliminary data.</text>
</comment>
<feature type="domain" description="TRIP4/RQT4 C2HC5-type zinc finger" evidence="1">
    <location>
        <begin position="181"/>
        <end position="231"/>
    </location>
</feature>
<organism evidence="2 3">
    <name type="scientific">Ogataea polymorpha</name>
    <dbReference type="NCBI Taxonomy" id="460523"/>
    <lineage>
        <taxon>Eukaryota</taxon>
        <taxon>Fungi</taxon>
        <taxon>Dikarya</taxon>
        <taxon>Ascomycota</taxon>
        <taxon>Saccharomycotina</taxon>
        <taxon>Pichiomycetes</taxon>
        <taxon>Pichiales</taxon>
        <taxon>Pichiaceae</taxon>
        <taxon>Ogataea</taxon>
    </lineage>
</organism>
<reference evidence="2" key="1">
    <citation type="journal article" date="2021" name="Open Biol.">
        <title>Shared evolutionary footprints suggest mitochondrial oxidative damage underlies multiple complex I losses in fungi.</title>
        <authorList>
            <person name="Schikora-Tamarit M.A."/>
            <person name="Marcet-Houben M."/>
            <person name="Nosek J."/>
            <person name="Gabaldon T."/>
        </authorList>
    </citation>
    <scope>NUCLEOTIDE SEQUENCE</scope>
    <source>
        <strain evidence="2">NCAIM Y.01608</strain>
    </source>
</reference>